<feature type="region of interest" description="Disordered" evidence="7">
    <location>
        <begin position="1"/>
        <end position="45"/>
    </location>
</feature>
<dbReference type="GO" id="GO:0032040">
    <property type="term" value="C:small-subunit processome"/>
    <property type="evidence" value="ECO:0007669"/>
    <property type="project" value="InterPro"/>
</dbReference>
<comment type="function">
    <text evidence="6">Involved in nucleolar processing of pre-18S ribosomal RNA. Has a role in the nuclear export of 40S pre-ribosomal subunit to the cytoplasm.</text>
</comment>
<evidence type="ECO:0000256" key="3">
    <source>
        <dbReference type="ARBA" id="ARBA00022517"/>
    </source>
</evidence>
<dbReference type="RefSeq" id="XP_016291101.1">
    <property type="nucleotide sequence ID" value="XM_016437544.1"/>
</dbReference>
<dbReference type="HOGENOM" id="CLU_008874_0_0_1"/>
<feature type="compositionally biased region" description="Acidic residues" evidence="7">
    <location>
        <begin position="352"/>
        <end position="361"/>
    </location>
</feature>
<dbReference type="InterPro" id="IPR007276">
    <property type="entry name" value="Nop14"/>
</dbReference>
<keyword evidence="9" id="KW-1185">Reference proteome</keyword>
<feature type="region of interest" description="Disordered" evidence="7">
    <location>
        <begin position="76"/>
        <end position="104"/>
    </location>
</feature>
<organism evidence="8 9">
    <name type="scientific">Kalmanozyma brasiliensis (strain GHG001)</name>
    <name type="common">Yeast</name>
    <name type="synonym">Pseudozyma brasiliensis</name>
    <dbReference type="NCBI Taxonomy" id="1365824"/>
    <lineage>
        <taxon>Eukaryota</taxon>
        <taxon>Fungi</taxon>
        <taxon>Dikarya</taxon>
        <taxon>Basidiomycota</taxon>
        <taxon>Ustilaginomycotina</taxon>
        <taxon>Ustilaginomycetes</taxon>
        <taxon>Ustilaginales</taxon>
        <taxon>Ustilaginaceae</taxon>
        <taxon>Kalmanozyma</taxon>
    </lineage>
</organism>
<name>V5GJI4_KALBG</name>
<feature type="region of interest" description="Disordered" evidence="7">
    <location>
        <begin position="472"/>
        <end position="493"/>
    </location>
</feature>
<dbReference type="PANTHER" id="PTHR23183">
    <property type="entry name" value="NOP14"/>
    <property type="match status" value="1"/>
</dbReference>
<feature type="compositionally biased region" description="Basic and acidic residues" evidence="7">
    <location>
        <begin position="962"/>
        <end position="973"/>
    </location>
</feature>
<keyword evidence="3" id="KW-0690">Ribosome biogenesis</keyword>
<feature type="region of interest" description="Disordered" evidence="7">
    <location>
        <begin position="315"/>
        <end position="458"/>
    </location>
</feature>
<dbReference type="EMBL" id="KI545873">
    <property type="protein sequence ID" value="EST06112.1"/>
    <property type="molecule type" value="Genomic_DNA"/>
</dbReference>
<feature type="region of interest" description="Disordered" evidence="7">
    <location>
        <begin position="961"/>
        <end position="983"/>
    </location>
</feature>
<dbReference type="OMA" id="KSCWPSL"/>
<dbReference type="STRING" id="1365824.V5GJI4"/>
<feature type="compositionally biased region" description="Basic and acidic residues" evidence="7">
    <location>
        <begin position="315"/>
        <end position="351"/>
    </location>
</feature>
<evidence type="ECO:0000256" key="2">
    <source>
        <dbReference type="ARBA" id="ARBA00007466"/>
    </source>
</evidence>
<comment type="similarity">
    <text evidence="2">Belongs to the NOP14 family.</text>
</comment>
<evidence type="ECO:0000313" key="9">
    <source>
        <dbReference type="Proteomes" id="UP000019377"/>
    </source>
</evidence>
<feature type="compositionally biased region" description="Basic residues" evidence="7">
    <location>
        <begin position="974"/>
        <end position="983"/>
    </location>
</feature>
<evidence type="ECO:0000256" key="4">
    <source>
        <dbReference type="ARBA" id="ARBA00022552"/>
    </source>
</evidence>
<comment type="subcellular location">
    <subcellularLocation>
        <location evidence="1">Nucleus</location>
        <location evidence="1">Nucleolus</location>
    </subcellularLocation>
</comment>
<evidence type="ECO:0008006" key="10">
    <source>
        <dbReference type="Google" id="ProtNLM"/>
    </source>
</evidence>
<dbReference type="OrthoDB" id="441771at2759"/>
<dbReference type="GO" id="GO:0030692">
    <property type="term" value="C:Noc4p-Nop14p complex"/>
    <property type="evidence" value="ECO:0007669"/>
    <property type="project" value="TreeGrafter"/>
</dbReference>
<dbReference type="AlphaFoldDB" id="V5GJI4"/>
<reference evidence="9" key="1">
    <citation type="journal article" date="2013" name="Genome Announc.">
        <title>Draft genome sequence of Pseudozyma brasiliensis sp. nov. strain GHG001, a high producer of endo-1,4-xylanase isolated from an insect pest of sugarcane.</title>
        <authorList>
            <person name="Oliveira J.V.D.C."/>
            <person name="dos Santos R.A.C."/>
            <person name="Borges T.A."/>
            <person name="Riano-Pachon D.M."/>
            <person name="Goldman G.H."/>
        </authorList>
    </citation>
    <scope>NUCLEOTIDE SEQUENCE [LARGE SCALE GENOMIC DNA]</scope>
    <source>
        <strain evidence="9">GHG001</strain>
    </source>
</reference>
<dbReference type="GeneID" id="27420222"/>
<evidence type="ECO:0000256" key="5">
    <source>
        <dbReference type="ARBA" id="ARBA00023242"/>
    </source>
</evidence>
<dbReference type="Proteomes" id="UP000019377">
    <property type="component" value="Unassembled WGS sequence"/>
</dbReference>
<dbReference type="GO" id="GO:0030490">
    <property type="term" value="P:maturation of SSU-rRNA"/>
    <property type="evidence" value="ECO:0007669"/>
    <property type="project" value="TreeGrafter"/>
</dbReference>
<keyword evidence="5" id="KW-0539">Nucleus</keyword>
<dbReference type="Pfam" id="PF04147">
    <property type="entry name" value="Nop14"/>
    <property type="match status" value="1"/>
</dbReference>
<evidence type="ECO:0000256" key="7">
    <source>
        <dbReference type="SAM" id="MobiDB-lite"/>
    </source>
</evidence>
<gene>
    <name evidence="8" type="ORF">PSEUBRA_SCAF3g03607</name>
</gene>
<evidence type="ECO:0000313" key="8">
    <source>
        <dbReference type="EMBL" id="EST06112.1"/>
    </source>
</evidence>
<feature type="compositionally biased region" description="Acidic residues" evidence="7">
    <location>
        <begin position="413"/>
        <end position="458"/>
    </location>
</feature>
<evidence type="ECO:0000256" key="6">
    <source>
        <dbReference type="ARBA" id="ARBA00024695"/>
    </source>
</evidence>
<protein>
    <recommendedName>
        <fullName evidence="10">Nop14-like protein</fullName>
    </recommendedName>
</protein>
<keyword evidence="4" id="KW-0698">rRNA processing</keyword>
<evidence type="ECO:0000256" key="1">
    <source>
        <dbReference type="ARBA" id="ARBA00004604"/>
    </source>
</evidence>
<proteinExistence type="inferred from homology"/>
<dbReference type="eggNOG" id="KOG2147">
    <property type="taxonomic scope" value="Eukaryota"/>
</dbReference>
<feature type="region of interest" description="Disordered" evidence="7">
    <location>
        <begin position="256"/>
        <end position="281"/>
    </location>
</feature>
<accession>V5GJI4</accession>
<dbReference type="PANTHER" id="PTHR23183:SF0">
    <property type="entry name" value="NUCLEOLAR PROTEIN 14"/>
    <property type="match status" value="1"/>
</dbReference>
<sequence length="983" mass="108025">MAKGGGSQLSQLKSKLHSSGVTDRRQLSKKSRSRKGGQGEKDAAAARLNKINAIVSGLNPFDEKVTKPKHEVLGRKIKGAVGRPGAAKASGLAQRRETLLPEWQARNRTGTFVDRRFGENDANMTPEEKMLERFATEKQRRSAKGAAFNLNDDDELLTHYGQSLSGLDDLADIRLPQDDDDDEDPGRLTAQGHFGGFGENEDGDKSKADVMRELIAKSKYHKLERQKMKDADDELREQLDDELADIRGLLFEQQAVPTPAPAADPKAKAKISVFPGPATGTNAIAVAGASTTAADGEEKPTSNYDTFVRELAFERRAKPQDRLKSEEELAAEEAQRLMKAEKARLKRMRGDSDDEADEESDDGSRRKRKKGSSSSSGPKRVAQADDLDDDFELEGMTAGEVYGLGAGLAESGAVDESDDEEDDDDDEEDEEEEDDAAEGVEIEGDSEAEDDDDDEDDFADLADADDAIQIGEDEESEQEGEHEALTGKSKSATSVKARKAGSAIKAKATPVTESKLPFTFPCPATHDELLSLLEDHQIDPKHIPTVIKRIRTLHHPSLAEDNKYRLQALIGVLIDHALHWAGQAQLHQSTTGQKHKLAFAIVNSLIPHIFSLSQSYPVASAEHFVSKLALMQRNLSRGLAKGPTEADARTWPGLPELTLLRLVGTVWPTSDKQHNVTTPLALLIAQYLAHARIRSVSDIASGLFLCSLVVSNEKESKRLFPEALNFLFSAIAILASLGAEKKQRQGLAQIRSVAEEYGIPTPDVDAPHTKHLRLSGDKAVDPAEQAVDLPSLITAKATEVEPQQRASLLSLSLTLLSNFSELYNGSTSYVELFAPLSSLLALSPSTSTSSVTTSLTRSLKLASSSRRYLRLQAHRAIAIASHIPKFDQQGYNPDRKSALDPDVERVQIQKMKALIKKERKGAIRELRRDNQFIAGVRRQDQEQEDQSYKKKMDKIMSTLQVERSEQKQMERAKANIKRRAGKK</sequence>
<feature type="region of interest" description="Disordered" evidence="7">
    <location>
        <begin position="172"/>
        <end position="206"/>
    </location>
</feature>